<comment type="similarity">
    <text evidence="5">Belongs to the laat-1 family.</text>
</comment>
<gene>
    <name evidence="8" type="ORF">C2G38_1988529</name>
</gene>
<feature type="transmembrane region" description="Helical" evidence="7">
    <location>
        <begin position="295"/>
        <end position="316"/>
    </location>
</feature>
<proteinExistence type="inferred from homology"/>
<evidence type="ECO:0000256" key="7">
    <source>
        <dbReference type="SAM" id="Phobius"/>
    </source>
</evidence>
<dbReference type="Pfam" id="PF04193">
    <property type="entry name" value="PQ-loop"/>
    <property type="match status" value="2"/>
</dbReference>
<organism evidence="8 9">
    <name type="scientific">Gigaspora rosea</name>
    <dbReference type="NCBI Taxonomy" id="44941"/>
    <lineage>
        <taxon>Eukaryota</taxon>
        <taxon>Fungi</taxon>
        <taxon>Fungi incertae sedis</taxon>
        <taxon>Mucoromycota</taxon>
        <taxon>Glomeromycotina</taxon>
        <taxon>Glomeromycetes</taxon>
        <taxon>Diversisporales</taxon>
        <taxon>Gigasporaceae</taxon>
        <taxon>Gigaspora</taxon>
    </lineage>
</organism>
<evidence type="ECO:0000256" key="2">
    <source>
        <dbReference type="ARBA" id="ARBA00022692"/>
    </source>
</evidence>
<feature type="transmembrane region" description="Helical" evidence="7">
    <location>
        <begin position="254"/>
        <end position="275"/>
    </location>
</feature>
<feature type="transmembrane region" description="Helical" evidence="7">
    <location>
        <begin position="165"/>
        <end position="187"/>
    </location>
</feature>
<comment type="subcellular location">
    <subcellularLocation>
        <location evidence="1">Membrane</location>
        <topology evidence="1">Multi-pass membrane protein</topology>
    </subcellularLocation>
</comment>
<dbReference type="InterPro" id="IPR006603">
    <property type="entry name" value="PQ-loop_rpt"/>
</dbReference>
<keyword evidence="9" id="KW-1185">Reference proteome</keyword>
<sequence>MTSVTSCDPLIRDGEPYIRWIHILFGACVYGKQEMTSILFGYLSIFCWLNAQFPQLLKNYRNKSVDGLSLPFMVNWLLGDITNLLGCILTNQLPFQTYLATYFCIVDLILFYQYFYYKWFRYLYSSDDIPVNSGYTLRDSLRNTLGDSLELRPPSKRTNETHQRVSTMVFAILFFSFYSTSTITSSISTSHSTHLLERTVNAINETDVDYIVPSKSFFEYHAEYIGRIFAWTCTVLYLTSRMPQIWKNYKRRSVEGLSIFMFVFAALGNLTYTISIFSSPLAHTNPTYLKESFPYVLGSIGTLIFDLTIFLQWYYWKDRGNFELIKEDVDSVEYSRLSLGDGGFSNSVDGNDEI</sequence>
<evidence type="ECO:0000256" key="6">
    <source>
        <dbReference type="ARBA" id="ARBA00050768"/>
    </source>
</evidence>
<dbReference type="PANTHER" id="PTHR16201">
    <property type="entry name" value="SEVEN TRANSMEMBRANE PROTEIN 1-RELATED"/>
    <property type="match status" value="1"/>
</dbReference>
<evidence type="ECO:0000256" key="5">
    <source>
        <dbReference type="ARBA" id="ARBA00038039"/>
    </source>
</evidence>
<dbReference type="GO" id="GO:0034488">
    <property type="term" value="P:basic amino acid transmembrane export from vacuole"/>
    <property type="evidence" value="ECO:0007669"/>
    <property type="project" value="TreeGrafter"/>
</dbReference>
<dbReference type="OrthoDB" id="8048523at2759"/>
<keyword evidence="3 7" id="KW-1133">Transmembrane helix</keyword>
<protein>
    <submittedName>
        <fullName evidence="8">PQ loop repeat-domain-containing protein</fullName>
    </submittedName>
</protein>
<evidence type="ECO:0000313" key="9">
    <source>
        <dbReference type="Proteomes" id="UP000266673"/>
    </source>
</evidence>
<dbReference type="GO" id="GO:0000329">
    <property type="term" value="C:fungal-type vacuole membrane"/>
    <property type="evidence" value="ECO:0007669"/>
    <property type="project" value="TreeGrafter"/>
</dbReference>
<dbReference type="EMBL" id="QKWP01002204">
    <property type="protein sequence ID" value="RIB04322.1"/>
    <property type="molecule type" value="Genomic_DNA"/>
</dbReference>
<feature type="transmembrane region" description="Helical" evidence="7">
    <location>
        <begin position="72"/>
        <end position="93"/>
    </location>
</feature>
<dbReference type="AlphaFoldDB" id="A0A397U256"/>
<feature type="transmembrane region" description="Helical" evidence="7">
    <location>
        <begin position="224"/>
        <end position="242"/>
    </location>
</feature>
<evidence type="ECO:0000256" key="1">
    <source>
        <dbReference type="ARBA" id="ARBA00004141"/>
    </source>
</evidence>
<dbReference type="PANTHER" id="PTHR16201:SF34">
    <property type="entry name" value="LYSOSOMAL AMINO ACID TRANSPORTER 1"/>
    <property type="match status" value="1"/>
</dbReference>
<keyword evidence="4 7" id="KW-0472">Membrane</keyword>
<keyword evidence="2 7" id="KW-0812">Transmembrane</keyword>
<dbReference type="SMART" id="SM00679">
    <property type="entry name" value="CTNS"/>
    <property type="match status" value="2"/>
</dbReference>
<dbReference type="InterPro" id="IPR051415">
    <property type="entry name" value="LAAT-1"/>
</dbReference>
<comment type="catalytic activity">
    <reaction evidence="6">
        <text>L-histidine(out) + L-arginine(in) = L-histidine(in) + L-arginine(out)</text>
        <dbReference type="Rhea" id="RHEA:71063"/>
        <dbReference type="ChEBI" id="CHEBI:32682"/>
        <dbReference type="ChEBI" id="CHEBI:57595"/>
    </reaction>
</comment>
<dbReference type="Proteomes" id="UP000266673">
    <property type="component" value="Unassembled WGS sequence"/>
</dbReference>
<dbReference type="FunFam" id="1.20.1280.290:FF:000009">
    <property type="entry name" value="PQ loop repeat family protein"/>
    <property type="match status" value="1"/>
</dbReference>
<evidence type="ECO:0000313" key="8">
    <source>
        <dbReference type="EMBL" id="RIB04322.1"/>
    </source>
</evidence>
<evidence type="ECO:0000256" key="3">
    <source>
        <dbReference type="ARBA" id="ARBA00022989"/>
    </source>
</evidence>
<dbReference type="GO" id="GO:0015174">
    <property type="term" value="F:basic amino acid transmembrane transporter activity"/>
    <property type="evidence" value="ECO:0007669"/>
    <property type="project" value="TreeGrafter"/>
</dbReference>
<reference evidence="8 9" key="1">
    <citation type="submission" date="2018-06" db="EMBL/GenBank/DDBJ databases">
        <title>Comparative genomics reveals the genomic features of Rhizophagus irregularis, R. cerebriforme, R. diaphanum and Gigaspora rosea, and their symbiotic lifestyle signature.</title>
        <authorList>
            <person name="Morin E."/>
            <person name="San Clemente H."/>
            <person name="Chen E.C.H."/>
            <person name="De La Providencia I."/>
            <person name="Hainaut M."/>
            <person name="Kuo A."/>
            <person name="Kohler A."/>
            <person name="Murat C."/>
            <person name="Tang N."/>
            <person name="Roy S."/>
            <person name="Loubradou J."/>
            <person name="Henrissat B."/>
            <person name="Grigoriev I.V."/>
            <person name="Corradi N."/>
            <person name="Roux C."/>
            <person name="Martin F.M."/>
        </authorList>
    </citation>
    <scope>NUCLEOTIDE SEQUENCE [LARGE SCALE GENOMIC DNA]</scope>
    <source>
        <strain evidence="8 9">DAOM 194757</strain>
    </source>
</reference>
<name>A0A397U256_9GLOM</name>
<comment type="caution">
    <text evidence="8">The sequence shown here is derived from an EMBL/GenBank/DDBJ whole genome shotgun (WGS) entry which is preliminary data.</text>
</comment>
<evidence type="ECO:0000256" key="4">
    <source>
        <dbReference type="ARBA" id="ARBA00023136"/>
    </source>
</evidence>
<dbReference type="Gene3D" id="1.20.1280.290">
    <property type="match status" value="2"/>
</dbReference>
<dbReference type="STRING" id="44941.A0A397U256"/>
<feature type="transmembrane region" description="Helical" evidence="7">
    <location>
        <begin position="99"/>
        <end position="117"/>
    </location>
</feature>
<accession>A0A397U256</accession>